<reference evidence="1 2" key="2">
    <citation type="journal article" date="2018" name="Int. J. Syst. Evol. Microbiol.">
        <title>Burkholderia insecticola sp. nov., a gut symbiotic bacterium of the bean bug Riptortus pedestris.</title>
        <authorList>
            <person name="Takeshita K."/>
            <person name="Tamaki H."/>
            <person name="Ohbayashi T."/>
            <person name="Meng X.-Y."/>
            <person name="Sone T."/>
            <person name="Mitani Y."/>
            <person name="Peeters C."/>
            <person name="Kikuchi Y."/>
            <person name="Vandamme P."/>
        </authorList>
    </citation>
    <scope>NUCLEOTIDE SEQUENCE [LARGE SCALE GENOMIC DNA]</scope>
    <source>
        <strain evidence="1">RPE64</strain>
        <plasmid evidence="1 2">p1</plasmid>
    </source>
</reference>
<organism evidence="1 2">
    <name type="scientific">Caballeronia insecticola</name>
    <dbReference type="NCBI Taxonomy" id="758793"/>
    <lineage>
        <taxon>Bacteria</taxon>
        <taxon>Pseudomonadati</taxon>
        <taxon>Pseudomonadota</taxon>
        <taxon>Betaproteobacteria</taxon>
        <taxon>Burkholderiales</taxon>
        <taxon>Burkholderiaceae</taxon>
        <taxon>Caballeronia</taxon>
    </lineage>
</organism>
<proteinExistence type="predicted"/>
<dbReference type="EMBL" id="AP013061">
    <property type="protein sequence ID" value="BAN27496.1"/>
    <property type="molecule type" value="Genomic_DNA"/>
</dbReference>
<name>R4X3K5_9BURK</name>
<evidence type="ECO:0000313" key="2">
    <source>
        <dbReference type="Proteomes" id="UP000013966"/>
    </source>
</evidence>
<dbReference type="HOGENOM" id="CLU_3325523_0_0_4"/>
<evidence type="ECO:0000313" key="1">
    <source>
        <dbReference type="EMBL" id="BAN27496.1"/>
    </source>
</evidence>
<protein>
    <submittedName>
        <fullName evidence="1">Uncharacterized protein</fullName>
    </submittedName>
</protein>
<geneLocation type="plasmid" evidence="1 2">
    <name>p1</name>
</geneLocation>
<reference evidence="1 2" key="1">
    <citation type="journal article" date="2013" name="Genome Announc.">
        <title>Complete Genome Sequence of Burkholderia sp. Strain RPE64, Bacterial Symbiont of the Bean Bug Riptortus pedestris.</title>
        <authorList>
            <person name="Shibata T.F."/>
            <person name="Maeda T."/>
            <person name="Nikoh N."/>
            <person name="Yamaguchi K."/>
            <person name="Oshima K."/>
            <person name="Hattori M."/>
            <person name="Nishiyama T."/>
            <person name="Hasebe M."/>
            <person name="Fukatsu T."/>
            <person name="Kikuchi Y."/>
            <person name="Shigenobu S."/>
        </authorList>
    </citation>
    <scope>NUCLEOTIDE SEQUENCE [LARGE SCALE GENOMIC DNA]</scope>
    <source>
        <plasmid evidence="1 2">p1</plasmid>
    </source>
</reference>
<sequence>MYILSENRAFLCTMPLAMMFNLSVHHAPRATPPVHLEH</sequence>
<accession>R4X3K5</accession>
<dbReference type="KEGG" id="buo:BRPE64_DCDS05600"/>
<keyword evidence="2" id="KW-1185">Reference proteome</keyword>
<keyword evidence="1" id="KW-0614">Plasmid</keyword>
<dbReference type="AlphaFoldDB" id="R4X3K5"/>
<gene>
    <name evidence="1" type="ORF">BRPE64_DCDS05600</name>
</gene>
<dbReference type="Proteomes" id="UP000013966">
    <property type="component" value="Plasmid p1"/>
</dbReference>